<accession>A0ABQ1RVC4</accession>
<name>A0ABQ1RVC4_9BURK</name>
<evidence type="ECO:0000313" key="1">
    <source>
        <dbReference type="EMBL" id="GGD84334.1"/>
    </source>
</evidence>
<sequence>MAIRHVGGVGVRAIVTPPLPVDAELLRAQPINRRHARPFYAPQRVQIAMRKHFPEAQCIHVPRDSHAASRTAPQLRLPPRDIGTIRHQRRRRVTAHTARADRREQRAMTREQTQRIMGHAAAGAEQHHRYRLVRDLIDVLPTREMQASVNDAEFASLQPHQSMTIRMRHAGCVEP</sequence>
<dbReference type="RefSeq" id="WP_229754029.1">
    <property type="nucleotide sequence ID" value="NZ_BMEG01000008.1"/>
</dbReference>
<evidence type="ECO:0008006" key="3">
    <source>
        <dbReference type="Google" id="ProtNLM"/>
    </source>
</evidence>
<organism evidence="1 2">
    <name type="scientific">Caballeronia grimmiae</name>
    <dbReference type="NCBI Taxonomy" id="1071679"/>
    <lineage>
        <taxon>Bacteria</taxon>
        <taxon>Pseudomonadati</taxon>
        <taxon>Pseudomonadota</taxon>
        <taxon>Betaproteobacteria</taxon>
        <taxon>Burkholderiales</taxon>
        <taxon>Burkholderiaceae</taxon>
        <taxon>Caballeronia</taxon>
    </lineage>
</organism>
<keyword evidence="2" id="KW-1185">Reference proteome</keyword>
<protein>
    <recommendedName>
        <fullName evidence="3">Integrase</fullName>
    </recommendedName>
</protein>
<dbReference type="Proteomes" id="UP000597138">
    <property type="component" value="Unassembled WGS sequence"/>
</dbReference>
<evidence type="ECO:0000313" key="2">
    <source>
        <dbReference type="Proteomes" id="UP000597138"/>
    </source>
</evidence>
<dbReference type="EMBL" id="BMEG01000008">
    <property type="protein sequence ID" value="GGD84334.1"/>
    <property type="molecule type" value="Genomic_DNA"/>
</dbReference>
<reference evidence="2" key="1">
    <citation type="journal article" date="2019" name="Int. J. Syst. Evol. Microbiol.">
        <title>The Global Catalogue of Microorganisms (GCM) 10K type strain sequencing project: providing services to taxonomists for standard genome sequencing and annotation.</title>
        <authorList>
            <consortium name="The Broad Institute Genomics Platform"/>
            <consortium name="The Broad Institute Genome Sequencing Center for Infectious Disease"/>
            <person name="Wu L."/>
            <person name="Ma J."/>
        </authorList>
    </citation>
    <scope>NUCLEOTIDE SEQUENCE [LARGE SCALE GENOMIC DNA]</scope>
    <source>
        <strain evidence="2">CGMCC 1.11013</strain>
    </source>
</reference>
<proteinExistence type="predicted"/>
<gene>
    <name evidence="1" type="ORF">GCM10010985_43570</name>
</gene>
<comment type="caution">
    <text evidence="1">The sequence shown here is derived from an EMBL/GenBank/DDBJ whole genome shotgun (WGS) entry which is preliminary data.</text>
</comment>